<name>A0A501WF62_9RHOB</name>
<dbReference type="CDD" id="cd07719">
    <property type="entry name" value="arylsulfatase_AtsA-like_MBL-fold"/>
    <property type="match status" value="1"/>
</dbReference>
<dbReference type="EMBL" id="VFRP01000024">
    <property type="protein sequence ID" value="TPE48209.1"/>
    <property type="molecule type" value="Genomic_DNA"/>
</dbReference>
<feature type="chain" id="PRO_5021299633" evidence="2">
    <location>
        <begin position="22"/>
        <end position="328"/>
    </location>
</feature>
<dbReference type="InterPro" id="IPR044094">
    <property type="entry name" value="AtsA-like_MBL-fold"/>
</dbReference>
<evidence type="ECO:0000313" key="5">
    <source>
        <dbReference type="Proteomes" id="UP000319255"/>
    </source>
</evidence>
<keyword evidence="1 4" id="KW-0378">Hydrolase</keyword>
<evidence type="ECO:0000259" key="3">
    <source>
        <dbReference type="SMART" id="SM00849"/>
    </source>
</evidence>
<organism evidence="4 5">
    <name type="scientific">Amaricoccus solimangrovi</name>
    <dbReference type="NCBI Taxonomy" id="2589815"/>
    <lineage>
        <taxon>Bacteria</taxon>
        <taxon>Pseudomonadati</taxon>
        <taxon>Pseudomonadota</taxon>
        <taxon>Alphaproteobacteria</taxon>
        <taxon>Rhodobacterales</taxon>
        <taxon>Paracoccaceae</taxon>
        <taxon>Amaricoccus</taxon>
    </lineage>
</organism>
<accession>A0A501WF62</accession>
<dbReference type="AlphaFoldDB" id="A0A501WF62"/>
<dbReference type="OrthoDB" id="9803916at2"/>
<feature type="signal peptide" evidence="2">
    <location>
        <begin position="1"/>
        <end position="21"/>
    </location>
</feature>
<dbReference type="PANTHER" id="PTHR46018">
    <property type="entry name" value="ZINC PHOSPHODIESTERASE ELAC PROTEIN 1"/>
    <property type="match status" value="1"/>
</dbReference>
<dbReference type="Pfam" id="PF23023">
    <property type="entry name" value="Anti-Pycsar_Apyc1"/>
    <property type="match status" value="1"/>
</dbReference>
<protein>
    <submittedName>
        <fullName evidence="4">MBL fold metallo-hydrolase</fullName>
    </submittedName>
</protein>
<dbReference type="SMART" id="SM00849">
    <property type="entry name" value="Lactamase_B"/>
    <property type="match status" value="1"/>
</dbReference>
<comment type="caution">
    <text evidence="4">The sequence shown here is derived from an EMBL/GenBank/DDBJ whole genome shotgun (WGS) entry which is preliminary data.</text>
</comment>
<dbReference type="InterPro" id="IPR036866">
    <property type="entry name" value="RibonucZ/Hydroxyglut_hydro"/>
</dbReference>
<reference evidence="4 5" key="1">
    <citation type="submission" date="2019-06" db="EMBL/GenBank/DDBJ databases">
        <title>A novel bacterium of genus Amaricoccus, isolated from marine sediment.</title>
        <authorList>
            <person name="Huang H."/>
            <person name="Mo K."/>
            <person name="Hu Y."/>
        </authorList>
    </citation>
    <scope>NUCLEOTIDE SEQUENCE [LARGE SCALE GENOMIC DNA]</scope>
    <source>
        <strain evidence="4 5">HB172011</strain>
    </source>
</reference>
<feature type="domain" description="Metallo-beta-lactamase" evidence="3">
    <location>
        <begin position="41"/>
        <end position="242"/>
    </location>
</feature>
<dbReference type="Gene3D" id="3.60.15.10">
    <property type="entry name" value="Ribonuclease Z/Hydroxyacylglutathione hydrolase-like"/>
    <property type="match status" value="1"/>
</dbReference>
<dbReference type="PANTHER" id="PTHR46018:SF2">
    <property type="entry name" value="ZINC PHOSPHODIESTERASE ELAC PROTEIN 1"/>
    <property type="match status" value="1"/>
</dbReference>
<keyword evidence="2" id="KW-0732">Signal</keyword>
<proteinExistence type="predicted"/>
<sequence length="328" mass="34923">MFSHSLAALALSFACAMPAAADALKVTLLGTGSPLPSPERFSQSTLVEAGQEKLLFDFGRGAPIRLTQLGVPIGSLTAHFITHFHSDHVGGLPDVWMTGWIATPFGGRETPMVVYGPEGTEALTGHLTEAFSEDARVREADEHLDPAGIAFDAHDAPPGKVYERNGVTVTAFEVNHGPLIKPAYGYRVDYDGKAVVISGDTKKDERIAEAAKGADLLIHEVAYIDHSMMEKFPSYQEILDHHTRPSEAGETFAEAEPRLAAFSHIVSRGAPGMTQPEVLDAILAEAHGTWDGPIVMGADLMSFTIDGAITVTDPEGETVLTVPATAAN</sequence>
<dbReference type="InterPro" id="IPR001279">
    <property type="entry name" value="Metallo-B-lactamas"/>
</dbReference>
<evidence type="ECO:0000256" key="1">
    <source>
        <dbReference type="ARBA" id="ARBA00022801"/>
    </source>
</evidence>
<evidence type="ECO:0000256" key="2">
    <source>
        <dbReference type="SAM" id="SignalP"/>
    </source>
</evidence>
<dbReference type="GO" id="GO:0042781">
    <property type="term" value="F:3'-tRNA processing endoribonuclease activity"/>
    <property type="evidence" value="ECO:0007669"/>
    <property type="project" value="TreeGrafter"/>
</dbReference>
<dbReference type="Proteomes" id="UP000319255">
    <property type="component" value="Unassembled WGS sequence"/>
</dbReference>
<evidence type="ECO:0000313" key="4">
    <source>
        <dbReference type="EMBL" id="TPE48209.1"/>
    </source>
</evidence>
<keyword evidence="5" id="KW-1185">Reference proteome</keyword>
<dbReference type="SUPFAM" id="SSF56281">
    <property type="entry name" value="Metallo-hydrolase/oxidoreductase"/>
    <property type="match status" value="1"/>
</dbReference>
<gene>
    <name evidence="4" type="ORF">FJM51_18540</name>
</gene>